<keyword evidence="4" id="KW-0511">Multifunctional enzyme</keyword>
<sequence length="476" mass="49075">MLSGAGEDQVAVRASGVFGRRLERMPAATSASAWSPSGTVLITGGTGALGVRVARWAAAEGAEHLVLVSRRGLEAPGAAELSDELAGQGVRVTVAACDVADRDALARLLVEHPVDAVVHAAGVLDDGVVDALTPERFAAVLQGKAVAAAHLDELTRDSDLSAFVLFSSFAGAVGAPGQGNYAAANAYLDALAERRRASGLRAVSIAWGPWAEAGMAENEGVGDYLRRRGLGGLDPHSALAALKRLTDGADPVAVVADVDWSRFTPAFTGGRPSPLVTGLPEARAAVDADAAQGGAPGGSGLRERLGALPEAEREQALLELVRVRTAWVLGHADTTAVEVGRAFRDLGFDSLTAVELKNRLSAETGLPLPATLVFDYPTPAELADFLRTELLGADPGAPEATGVLGQIDRLAALLTATGPAESDGETHIRVTAKLRELLSIWTGAEAATDGADDAAELDEATDDEMFDLINKELGIS</sequence>
<dbReference type="InterPro" id="IPR009081">
    <property type="entry name" value="PP-bd_ACP"/>
</dbReference>
<evidence type="ECO:0000256" key="1">
    <source>
        <dbReference type="ARBA" id="ARBA00022450"/>
    </source>
</evidence>
<dbReference type="FunFam" id="1.10.1200.10:FF:000007">
    <property type="entry name" value="Probable polyketide synthase pks17"/>
    <property type="match status" value="1"/>
</dbReference>
<evidence type="ECO:0000256" key="2">
    <source>
        <dbReference type="ARBA" id="ARBA00022553"/>
    </source>
</evidence>
<dbReference type="CDD" id="cd08952">
    <property type="entry name" value="KR_1_SDR_x"/>
    <property type="match status" value="1"/>
</dbReference>
<evidence type="ECO:0000313" key="7">
    <source>
        <dbReference type="Proteomes" id="UP000641932"/>
    </source>
</evidence>
<dbReference type="Pfam" id="PF00550">
    <property type="entry name" value="PP-binding"/>
    <property type="match status" value="1"/>
</dbReference>
<dbReference type="GO" id="GO:0004312">
    <property type="term" value="F:fatty acid synthase activity"/>
    <property type="evidence" value="ECO:0007669"/>
    <property type="project" value="TreeGrafter"/>
</dbReference>
<evidence type="ECO:0000256" key="4">
    <source>
        <dbReference type="ARBA" id="ARBA00023268"/>
    </source>
</evidence>
<dbReference type="GO" id="GO:0017000">
    <property type="term" value="P:antibiotic biosynthetic process"/>
    <property type="evidence" value="ECO:0007669"/>
    <property type="project" value="UniProtKB-ARBA"/>
</dbReference>
<dbReference type="AlphaFoldDB" id="A0A918A2E9"/>
<dbReference type="SMART" id="SM01294">
    <property type="entry name" value="PKS_PP_betabranch"/>
    <property type="match status" value="1"/>
</dbReference>
<dbReference type="EMBL" id="BMMS01000117">
    <property type="protein sequence ID" value="GGP01411.1"/>
    <property type="molecule type" value="Genomic_DNA"/>
</dbReference>
<dbReference type="InterPro" id="IPR036291">
    <property type="entry name" value="NAD(P)-bd_dom_sf"/>
</dbReference>
<reference evidence="6" key="2">
    <citation type="submission" date="2020-09" db="EMBL/GenBank/DDBJ databases">
        <authorList>
            <person name="Sun Q."/>
            <person name="Zhou Y."/>
        </authorList>
    </citation>
    <scope>NUCLEOTIDE SEQUENCE</scope>
    <source>
        <strain evidence="6">CGMCC 4.7201</strain>
    </source>
</reference>
<gene>
    <name evidence="6" type="ORF">GCM10012280_72140</name>
</gene>
<reference evidence="6" key="1">
    <citation type="journal article" date="2014" name="Int. J. Syst. Evol. Microbiol.">
        <title>Complete genome sequence of Corynebacterium casei LMG S-19264T (=DSM 44701T), isolated from a smear-ripened cheese.</title>
        <authorList>
            <consortium name="US DOE Joint Genome Institute (JGI-PGF)"/>
            <person name="Walter F."/>
            <person name="Albersmeier A."/>
            <person name="Kalinowski J."/>
            <person name="Ruckert C."/>
        </authorList>
    </citation>
    <scope>NUCLEOTIDE SEQUENCE</scope>
    <source>
        <strain evidence="6">CGMCC 4.7201</strain>
    </source>
</reference>
<keyword evidence="1" id="KW-0596">Phosphopantetheine</keyword>
<dbReference type="PANTHER" id="PTHR43775:SF51">
    <property type="entry name" value="INACTIVE PHENOLPHTHIOCEROL SYNTHESIS POLYKETIDE SYNTHASE TYPE I PKS1-RELATED"/>
    <property type="match status" value="1"/>
</dbReference>
<name>A0A918A2E9_9ACTN</name>
<dbReference type="PROSITE" id="PS50075">
    <property type="entry name" value="CARRIER"/>
    <property type="match status" value="1"/>
</dbReference>
<dbReference type="SUPFAM" id="SSF51735">
    <property type="entry name" value="NAD(P)-binding Rossmann-fold domains"/>
    <property type="match status" value="1"/>
</dbReference>
<feature type="domain" description="Carrier" evidence="5">
    <location>
        <begin position="315"/>
        <end position="390"/>
    </location>
</feature>
<accession>A0A918A2E9</accession>
<comment type="caution">
    <text evidence="6">The sequence shown here is derived from an EMBL/GenBank/DDBJ whole genome shotgun (WGS) entry which is preliminary data.</text>
</comment>
<dbReference type="InterPro" id="IPR013968">
    <property type="entry name" value="PKS_KR"/>
</dbReference>
<dbReference type="SUPFAM" id="SSF47336">
    <property type="entry name" value="ACP-like"/>
    <property type="match status" value="1"/>
</dbReference>
<organism evidence="6 7">
    <name type="scientific">Wenjunlia tyrosinilytica</name>
    <dbReference type="NCBI Taxonomy" id="1544741"/>
    <lineage>
        <taxon>Bacteria</taxon>
        <taxon>Bacillati</taxon>
        <taxon>Actinomycetota</taxon>
        <taxon>Actinomycetes</taxon>
        <taxon>Kitasatosporales</taxon>
        <taxon>Streptomycetaceae</taxon>
        <taxon>Wenjunlia</taxon>
    </lineage>
</organism>
<dbReference type="Pfam" id="PF08659">
    <property type="entry name" value="KR"/>
    <property type="match status" value="1"/>
</dbReference>
<keyword evidence="7" id="KW-1185">Reference proteome</keyword>
<dbReference type="GO" id="GO:0006633">
    <property type="term" value="P:fatty acid biosynthetic process"/>
    <property type="evidence" value="ECO:0007669"/>
    <property type="project" value="TreeGrafter"/>
</dbReference>
<proteinExistence type="predicted"/>
<dbReference type="SMART" id="SM00822">
    <property type="entry name" value="PKS_KR"/>
    <property type="match status" value="1"/>
</dbReference>
<dbReference type="GO" id="GO:0031177">
    <property type="term" value="F:phosphopantetheine binding"/>
    <property type="evidence" value="ECO:0007669"/>
    <property type="project" value="InterPro"/>
</dbReference>
<keyword evidence="2" id="KW-0597">Phosphoprotein</keyword>
<dbReference type="Gene3D" id="3.40.50.720">
    <property type="entry name" value="NAD(P)-binding Rossmann-like Domain"/>
    <property type="match status" value="1"/>
</dbReference>
<dbReference type="InterPro" id="IPR036736">
    <property type="entry name" value="ACP-like_sf"/>
</dbReference>
<keyword evidence="3" id="KW-0808">Transferase</keyword>
<evidence type="ECO:0000256" key="3">
    <source>
        <dbReference type="ARBA" id="ARBA00022679"/>
    </source>
</evidence>
<dbReference type="SMART" id="SM00823">
    <property type="entry name" value="PKS_PP"/>
    <property type="match status" value="1"/>
</dbReference>
<evidence type="ECO:0000313" key="6">
    <source>
        <dbReference type="EMBL" id="GGP01411.1"/>
    </source>
</evidence>
<dbReference type="InterPro" id="IPR050091">
    <property type="entry name" value="PKS_NRPS_Biosynth_Enz"/>
</dbReference>
<dbReference type="Proteomes" id="UP000641932">
    <property type="component" value="Unassembled WGS sequence"/>
</dbReference>
<dbReference type="PANTHER" id="PTHR43775">
    <property type="entry name" value="FATTY ACID SYNTHASE"/>
    <property type="match status" value="1"/>
</dbReference>
<dbReference type="InterPro" id="IPR057326">
    <property type="entry name" value="KR_dom"/>
</dbReference>
<evidence type="ECO:0000259" key="5">
    <source>
        <dbReference type="PROSITE" id="PS50075"/>
    </source>
</evidence>
<dbReference type="InterPro" id="IPR020806">
    <property type="entry name" value="PKS_PP-bd"/>
</dbReference>
<dbReference type="Gene3D" id="1.10.1200.10">
    <property type="entry name" value="ACP-like"/>
    <property type="match status" value="1"/>
</dbReference>
<protein>
    <recommendedName>
        <fullName evidence="5">Carrier domain-containing protein</fullName>
    </recommendedName>
</protein>